<dbReference type="STRING" id="49012.A0A0F7SAX9"/>
<dbReference type="GO" id="GO:0008270">
    <property type="term" value="F:zinc ion binding"/>
    <property type="evidence" value="ECO:0007669"/>
    <property type="project" value="UniProtKB-UniRule"/>
</dbReference>
<evidence type="ECO:0000313" key="11">
    <source>
        <dbReference type="Proteomes" id="UP000242770"/>
    </source>
</evidence>
<dbReference type="SUPFAM" id="SSF144232">
    <property type="entry name" value="HIT/MYND zinc finger-like"/>
    <property type="match status" value="1"/>
</dbReference>
<keyword evidence="1" id="KW-0597">Phosphoprotein</keyword>
<dbReference type="PROSITE" id="PS51083">
    <property type="entry name" value="ZF_HIT"/>
    <property type="match status" value="1"/>
</dbReference>
<dbReference type="GO" id="GO:0048254">
    <property type="term" value="P:snoRNA localization"/>
    <property type="evidence" value="ECO:0007669"/>
    <property type="project" value="TreeGrafter"/>
</dbReference>
<evidence type="ECO:0000256" key="4">
    <source>
        <dbReference type="ARBA" id="ARBA00022833"/>
    </source>
</evidence>
<gene>
    <name evidence="10" type="primary">SSCI44070.1</name>
</gene>
<name>A0A0F7SAX9_9BASI</name>
<evidence type="ECO:0000256" key="7">
    <source>
        <dbReference type="PROSITE-ProRule" id="PRU00453"/>
    </source>
</evidence>
<evidence type="ECO:0000256" key="2">
    <source>
        <dbReference type="ARBA" id="ARBA00022723"/>
    </source>
</evidence>
<keyword evidence="4" id="KW-0862">Zinc</keyword>
<protein>
    <recommendedName>
        <fullName evidence="9">HIT-type domain-containing protein</fullName>
    </recommendedName>
</protein>
<comment type="similarity">
    <text evidence="6">Belongs to the BCD1 family.</text>
</comment>
<dbReference type="InterPro" id="IPR007529">
    <property type="entry name" value="Znf_HIT"/>
</dbReference>
<organism evidence="10 11">
    <name type="scientific">Sporisorium scitamineum</name>
    <dbReference type="NCBI Taxonomy" id="49012"/>
    <lineage>
        <taxon>Eukaryota</taxon>
        <taxon>Fungi</taxon>
        <taxon>Dikarya</taxon>
        <taxon>Basidiomycota</taxon>
        <taxon>Ustilaginomycotina</taxon>
        <taxon>Ustilaginomycetes</taxon>
        <taxon>Ustilaginales</taxon>
        <taxon>Ustilaginaceae</taxon>
        <taxon>Sporisorium</taxon>
    </lineage>
</organism>
<evidence type="ECO:0000256" key="5">
    <source>
        <dbReference type="ARBA" id="ARBA00049598"/>
    </source>
</evidence>
<dbReference type="Proteomes" id="UP000242770">
    <property type="component" value="Unassembled WGS sequence"/>
</dbReference>
<evidence type="ECO:0000256" key="8">
    <source>
        <dbReference type="SAM" id="MobiDB-lite"/>
    </source>
</evidence>
<dbReference type="Pfam" id="PF04438">
    <property type="entry name" value="zf-HIT"/>
    <property type="match status" value="1"/>
</dbReference>
<dbReference type="Pfam" id="PF25790">
    <property type="entry name" value="BCD1"/>
    <property type="match status" value="1"/>
</dbReference>
<feature type="region of interest" description="Disordered" evidence="8">
    <location>
        <begin position="53"/>
        <end position="76"/>
    </location>
</feature>
<accession>A0A0F7SAX9</accession>
<feature type="compositionally biased region" description="Low complexity" evidence="8">
    <location>
        <begin position="116"/>
        <end position="127"/>
    </location>
</feature>
<proteinExistence type="inferred from homology"/>
<keyword evidence="2" id="KW-0479">Metal-binding</keyword>
<reference evidence="11" key="1">
    <citation type="submission" date="2014-06" db="EMBL/GenBank/DDBJ databases">
        <authorList>
            <person name="Berkman P.J."/>
        </authorList>
    </citation>
    <scope>NUCLEOTIDE SEQUENCE [LARGE SCALE GENOMIC DNA]</scope>
</reference>
<dbReference type="GO" id="GO:0070761">
    <property type="term" value="C:pre-snoRNP complex"/>
    <property type="evidence" value="ECO:0007669"/>
    <property type="project" value="TreeGrafter"/>
</dbReference>
<dbReference type="GO" id="GO:0005634">
    <property type="term" value="C:nucleus"/>
    <property type="evidence" value="ECO:0007669"/>
    <property type="project" value="TreeGrafter"/>
</dbReference>
<evidence type="ECO:0000256" key="6">
    <source>
        <dbReference type="ARBA" id="ARBA00049654"/>
    </source>
</evidence>
<feature type="compositionally biased region" description="Low complexity" evidence="8">
    <location>
        <begin position="53"/>
        <end position="71"/>
    </location>
</feature>
<evidence type="ECO:0000313" key="10">
    <source>
        <dbReference type="EMBL" id="CDW97960.1"/>
    </source>
</evidence>
<evidence type="ECO:0000256" key="1">
    <source>
        <dbReference type="ARBA" id="ARBA00022553"/>
    </source>
</evidence>
<dbReference type="Gene3D" id="3.30.60.190">
    <property type="match status" value="1"/>
</dbReference>
<comment type="function">
    <text evidence="5">Required for box C/D snoRNAs accumulation involved in snoRNA processing, snoRNA transport to the nucleolus and ribosome biogenesis.</text>
</comment>
<dbReference type="InterPro" id="IPR057721">
    <property type="entry name" value="BCD1_alpha/beta"/>
</dbReference>
<dbReference type="GO" id="GO:0000492">
    <property type="term" value="P:box C/D snoRNP assembly"/>
    <property type="evidence" value="ECO:0007669"/>
    <property type="project" value="TreeGrafter"/>
</dbReference>
<dbReference type="EMBL" id="CCFA01002648">
    <property type="protein sequence ID" value="CDW97960.1"/>
    <property type="molecule type" value="Genomic_DNA"/>
</dbReference>
<feature type="domain" description="HIT-type" evidence="9">
    <location>
        <begin position="9"/>
        <end position="45"/>
    </location>
</feature>
<evidence type="ECO:0000259" key="9">
    <source>
        <dbReference type="PROSITE" id="PS51083"/>
    </source>
</evidence>
<feature type="region of interest" description="Disordered" evidence="8">
    <location>
        <begin position="113"/>
        <end position="144"/>
    </location>
</feature>
<dbReference type="GO" id="GO:0000463">
    <property type="term" value="P:maturation of LSU-rRNA from tricistronic rRNA transcript (SSU-rRNA, 5.8S rRNA, LSU-rRNA)"/>
    <property type="evidence" value="ECO:0007669"/>
    <property type="project" value="TreeGrafter"/>
</dbReference>
<dbReference type="CDD" id="cd23023">
    <property type="entry name" value="zf-HIT_BCD1"/>
    <property type="match status" value="1"/>
</dbReference>
<keyword evidence="3 7" id="KW-0863">Zinc-finger</keyword>
<dbReference type="PANTHER" id="PTHR13483">
    <property type="entry name" value="BOX C_D SNORNA PROTEIN 1-RELATED"/>
    <property type="match status" value="1"/>
</dbReference>
<dbReference type="PANTHER" id="PTHR13483:SF3">
    <property type="entry name" value="BOX C_D SNORNA PROTEIN 1"/>
    <property type="match status" value="1"/>
</dbReference>
<evidence type="ECO:0000256" key="3">
    <source>
        <dbReference type="ARBA" id="ARBA00022771"/>
    </source>
</evidence>
<dbReference type="InterPro" id="IPR051639">
    <property type="entry name" value="BCD1"/>
</dbReference>
<sequence length="226" mass="24638">MPSASTAICAQCEFQPSKYTCPACQARTCSLACTKAHKAADTGHCITTAAASRNVGSSNASSSTSSTPTNAPQGPAYVPLTDYTESHMMQDFLFLSSISRTTAETGRKILSMNLLPPSSTTPTNSAAAPPPPPTRQTHQQRQRDQLIKQLHYRRFKVMILPDGMTRRKLNQSHFQPKDKKFVLTVELTYSDLGSDGTRLLGKTDERKYDEVFGLVGEEEEMGGGES</sequence>
<keyword evidence="11" id="KW-1185">Reference proteome</keyword>
<dbReference type="AlphaFoldDB" id="A0A0F7SAX9"/>